<dbReference type="GO" id="GO:0004523">
    <property type="term" value="F:RNA-DNA hybrid ribonuclease activity"/>
    <property type="evidence" value="ECO:0007669"/>
    <property type="project" value="InterPro"/>
</dbReference>
<dbReference type="InterPro" id="IPR036397">
    <property type="entry name" value="RNaseH_sf"/>
</dbReference>
<comment type="caution">
    <text evidence="3">The sequence shown here is derived from an EMBL/GenBank/DDBJ whole genome shotgun (WGS) entry which is preliminary data.</text>
</comment>
<evidence type="ECO:0000313" key="3">
    <source>
        <dbReference type="EMBL" id="GKV42542.1"/>
    </source>
</evidence>
<feature type="domain" description="RNase H type-1" evidence="1">
    <location>
        <begin position="207"/>
        <end position="326"/>
    </location>
</feature>
<dbReference type="AlphaFoldDB" id="A0AAV5LZB9"/>
<dbReference type="PANTHER" id="PTHR47723">
    <property type="entry name" value="OS05G0353850 PROTEIN"/>
    <property type="match status" value="1"/>
</dbReference>
<dbReference type="SUPFAM" id="SSF53098">
    <property type="entry name" value="Ribonuclease H-like"/>
    <property type="match status" value="1"/>
</dbReference>
<protein>
    <submittedName>
        <fullName evidence="3">Uncharacterized protein</fullName>
    </submittedName>
</protein>
<keyword evidence="4" id="KW-1185">Reference proteome</keyword>
<evidence type="ECO:0000259" key="2">
    <source>
        <dbReference type="Pfam" id="PF13966"/>
    </source>
</evidence>
<proteinExistence type="predicted"/>
<dbReference type="EMBL" id="BPVZ01000159">
    <property type="protein sequence ID" value="GKV42542.1"/>
    <property type="molecule type" value="Genomic_DNA"/>
</dbReference>
<dbReference type="InterPro" id="IPR012337">
    <property type="entry name" value="RNaseH-like_sf"/>
</dbReference>
<name>A0AAV5LZB9_9ROSI</name>
<dbReference type="PANTHER" id="PTHR47723:SF19">
    <property type="entry name" value="POLYNUCLEOTIDYL TRANSFERASE, RIBONUCLEASE H-LIKE SUPERFAMILY PROTEIN"/>
    <property type="match status" value="1"/>
</dbReference>
<evidence type="ECO:0000313" key="4">
    <source>
        <dbReference type="Proteomes" id="UP001054252"/>
    </source>
</evidence>
<dbReference type="CDD" id="cd06222">
    <property type="entry name" value="RNase_H_like"/>
    <property type="match status" value="1"/>
</dbReference>
<dbReference type="InterPro" id="IPR053151">
    <property type="entry name" value="RNase_H-like"/>
</dbReference>
<dbReference type="GO" id="GO:0003676">
    <property type="term" value="F:nucleic acid binding"/>
    <property type="evidence" value="ECO:0007669"/>
    <property type="project" value="InterPro"/>
</dbReference>
<dbReference type="Pfam" id="PF13456">
    <property type="entry name" value="RVT_3"/>
    <property type="match status" value="1"/>
</dbReference>
<accession>A0AAV5LZB9</accession>
<dbReference type="InterPro" id="IPR044730">
    <property type="entry name" value="RNase_H-like_dom_plant"/>
</dbReference>
<dbReference type="InterPro" id="IPR002156">
    <property type="entry name" value="RNaseH_domain"/>
</dbReference>
<sequence length="360" mass="40658">MFWTGSMDGSFTVKSAYQLTQAQRNLANPLIDSWRWIWKLQCAERIRIFIWLVVHGRLLTNSIRVTRHMSSSPTCPRCNLSDETPIHLLRDCYYAQIIWGMLGFATTDFFTTELLSWLKKFSTPSRMSIHAGIPRALLFLSALWLLWKDRNALIFRNHQSRPQELCALIFQQAKYTMIALNPISRVPSRQHRWVSWIPPDAGWYKLNSDGSYSAARNSASAGGLIRDNSGSWVSGFTVNVGCTSILIAELWGLRDGLRLCQSLGLSRVIAEMDSLISVRLINENREPDNLTAAILLEIKTLMQGFDACILQHTLREGNSAADFLASLGHSTSPGLHIWDSPPSGLWTILEGDQMGVCFLR</sequence>
<reference evidence="3 4" key="1">
    <citation type="journal article" date="2021" name="Commun. Biol.">
        <title>The genome of Shorea leprosula (Dipterocarpaceae) highlights the ecological relevance of drought in aseasonal tropical rainforests.</title>
        <authorList>
            <person name="Ng K.K.S."/>
            <person name="Kobayashi M.J."/>
            <person name="Fawcett J.A."/>
            <person name="Hatakeyama M."/>
            <person name="Paape T."/>
            <person name="Ng C.H."/>
            <person name="Ang C.C."/>
            <person name="Tnah L.H."/>
            <person name="Lee C.T."/>
            <person name="Nishiyama T."/>
            <person name="Sese J."/>
            <person name="O'Brien M.J."/>
            <person name="Copetti D."/>
            <person name="Mohd Noor M.I."/>
            <person name="Ong R.C."/>
            <person name="Putra M."/>
            <person name="Sireger I.Z."/>
            <person name="Indrioko S."/>
            <person name="Kosugi Y."/>
            <person name="Izuno A."/>
            <person name="Isagi Y."/>
            <person name="Lee S.L."/>
            <person name="Shimizu K.K."/>
        </authorList>
    </citation>
    <scope>NUCLEOTIDE SEQUENCE [LARGE SCALE GENOMIC DNA]</scope>
    <source>
        <strain evidence="3">214</strain>
    </source>
</reference>
<dbReference type="InterPro" id="IPR026960">
    <property type="entry name" value="RVT-Znf"/>
</dbReference>
<dbReference type="Pfam" id="PF13966">
    <property type="entry name" value="zf-RVT"/>
    <property type="match status" value="1"/>
</dbReference>
<organism evidence="3 4">
    <name type="scientific">Rubroshorea leprosula</name>
    <dbReference type="NCBI Taxonomy" id="152421"/>
    <lineage>
        <taxon>Eukaryota</taxon>
        <taxon>Viridiplantae</taxon>
        <taxon>Streptophyta</taxon>
        <taxon>Embryophyta</taxon>
        <taxon>Tracheophyta</taxon>
        <taxon>Spermatophyta</taxon>
        <taxon>Magnoliopsida</taxon>
        <taxon>eudicotyledons</taxon>
        <taxon>Gunneridae</taxon>
        <taxon>Pentapetalae</taxon>
        <taxon>rosids</taxon>
        <taxon>malvids</taxon>
        <taxon>Malvales</taxon>
        <taxon>Dipterocarpaceae</taxon>
        <taxon>Rubroshorea</taxon>
    </lineage>
</organism>
<evidence type="ECO:0000259" key="1">
    <source>
        <dbReference type="Pfam" id="PF13456"/>
    </source>
</evidence>
<gene>
    <name evidence="3" type="ORF">SLEP1_g49934</name>
</gene>
<feature type="domain" description="Reverse transcriptase zinc-binding" evidence="2">
    <location>
        <begin position="11"/>
        <end position="99"/>
    </location>
</feature>
<dbReference type="Proteomes" id="UP001054252">
    <property type="component" value="Unassembled WGS sequence"/>
</dbReference>
<dbReference type="Gene3D" id="3.30.420.10">
    <property type="entry name" value="Ribonuclease H-like superfamily/Ribonuclease H"/>
    <property type="match status" value="1"/>
</dbReference>